<protein>
    <recommendedName>
        <fullName evidence="3">Response regulatory domain-containing protein</fullName>
    </recommendedName>
</protein>
<gene>
    <name evidence="1" type="ORF">MiSe_52240</name>
</gene>
<keyword evidence="2" id="KW-1185">Reference proteome</keyword>
<reference evidence="1" key="1">
    <citation type="submission" date="2019-10" db="EMBL/GenBank/DDBJ databases">
        <title>Draft genome sequece of Microseira wollei NIES-4236.</title>
        <authorList>
            <person name="Yamaguchi H."/>
            <person name="Suzuki S."/>
            <person name="Kawachi M."/>
        </authorList>
    </citation>
    <scope>NUCLEOTIDE SEQUENCE</scope>
    <source>
        <strain evidence="1">NIES-4236</strain>
    </source>
</reference>
<accession>A0AAV3XEW2</accession>
<dbReference type="AlphaFoldDB" id="A0AAV3XEW2"/>
<evidence type="ECO:0000313" key="2">
    <source>
        <dbReference type="Proteomes" id="UP001050975"/>
    </source>
</evidence>
<organism evidence="1 2">
    <name type="scientific">Microseira wollei NIES-4236</name>
    <dbReference type="NCBI Taxonomy" id="2530354"/>
    <lineage>
        <taxon>Bacteria</taxon>
        <taxon>Bacillati</taxon>
        <taxon>Cyanobacteriota</taxon>
        <taxon>Cyanophyceae</taxon>
        <taxon>Oscillatoriophycideae</taxon>
        <taxon>Aerosakkonematales</taxon>
        <taxon>Aerosakkonemataceae</taxon>
        <taxon>Microseira</taxon>
    </lineage>
</organism>
<proteinExistence type="predicted"/>
<evidence type="ECO:0008006" key="3">
    <source>
        <dbReference type="Google" id="ProtNLM"/>
    </source>
</evidence>
<evidence type="ECO:0000313" key="1">
    <source>
        <dbReference type="EMBL" id="GET40415.1"/>
    </source>
</evidence>
<comment type="caution">
    <text evidence="1">The sequence shown here is derived from an EMBL/GenBank/DDBJ whole genome shotgun (WGS) entry which is preliminary data.</text>
</comment>
<dbReference type="Proteomes" id="UP001050975">
    <property type="component" value="Unassembled WGS sequence"/>
</dbReference>
<dbReference type="EMBL" id="BLAY01000090">
    <property type="protein sequence ID" value="GET40415.1"/>
    <property type="molecule type" value="Genomic_DNA"/>
</dbReference>
<name>A0AAV3XEW2_9CYAN</name>
<sequence length="75" mass="8510">MANRSIGKNAIYREKLAKKLAMRILLIEDDEALVDMLLQCLTSQQRVRQHVSHLRSLNCVANTSVYSTRYSGISS</sequence>